<evidence type="ECO:0000256" key="1">
    <source>
        <dbReference type="SAM" id="MobiDB-lite"/>
    </source>
</evidence>
<accession>A0A7S1J116</accession>
<feature type="region of interest" description="Disordered" evidence="1">
    <location>
        <begin position="100"/>
        <end position="122"/>
    </location>
</feature>
<protein>
    <submittedName>
        <fullName evidence="2">Uncharacterized protein</fullName>
    </submittedName>
</protein>
<evidence type="ECO:0000313" key="2">
    <source>
        <dbReference type="EMBL" id="CAD9029421.1"/>
    </source>
</evidence>
<feature type="region of interest" description="Disordered" evidence="1">
    <location>
        <begin position="1"/>
        <end position="32"/>
    </location>
</feature>
<name>A0A7S1J116_9EUGL</name>
<gene>
    <name evidence="2" type="ORF">EGYM00392_LOCUS40558</name>
</gene>
<reference evidence="2" key="1">
    <citation type="submission" date="2021-01" db="EMBL/GenBank/DDBJ databases">
        <authorList>
            <person name="Corre E."/>
            <person name="Pelletier E."/>
            <person name="Niang G."/>
            <person name="Scheremetjew M."/>
            <person name="Finn R."/>
            <person name="Kale V."/>
            <person name="Holt S."/>
            <person name="Cochrane G."/>
            <person name="Meng A."/>
            <person name="Brown T."/>
            <person name="Cohen L."/>
        </authorList>
    </citation>
    <scope>NUCLEOTIDE SEQUENCE</scope>
    <source>
        <strain evidence="2">NIES-381</strain>
    </source>
</reference>
<sequence>MATIPEVPPTEGTLGPEGTPLPEVGPSETEDMLDEMNRAIQALQTKFEALAVASTNTSLQDLVNATSTPTTVSPFKPRDLKLSGLITRTTPSTPPVTLALGEQPADAPTNPETLPPKPVTTREPLAKVPNFELPTFTPDDLETWLRRFARWLRLTGLHDSSDMAKIDWVVFSFSQSPAAR</sequence>
<dbReference type="AlphaFoldDB" id="A0A7S1J116"/>
<proteinExistence type="predicted"/>
<organism evidence="2">
    <name type="scientific">Eutreptiella gymnastica</name>
    <dbReference type="NCBI Taxonomy" id="73025"/>
    <lineage>
        <taxon>Eukaryota</taxon>
        <taxon>Discoba</taxon>
        <taxon>Euglenozoa</taxon>
        <taxon>Euglenida</taxon>
        <taxon>Spirocuta</taxon>
        <taxon>Euglenophyceae</taxon>
        <taxon>Eutreptiales</taxon>
        <taxon>Eutreptiaceae</taxon>
        <taxon>Eutreptiella</taxon>
    </lineage>
</organism>
<dbReference type="EMBL" id="HBGA01108854">
    <property type="protein sequence ID" value="CAD9029421.1"/>
    <property type="molecule type" value="Transcribed_RNA"/>
</dbReference>